<name>A0A5B9D857_9ARCH</name>
<proteinExistence type="predicted"/>
<gene>
    <name evidence="1" type="ORF">DSAG12_00880</name>
</gene>
<evidence type="ECO:0000313" key="2">
    <source>
        <dbReference type="Proteomes" id="UP000321408"/>
    </source>
</evidence>
<dbReference type="AlphaFoldDB" id="A0A5B9D857"/>
<reference evidence="1 2" key="1">
    <citation type="journal article" date="2020" name="Nature">
        <title>Isolation of an archaeon at the prokaryote-eukaryote interface.</title>
        <authorList>
            <person name="Imachi H."/>
            <person name="Nobu M.K."/>
            <person name="Nakahara N."/>
            <person name="Morono Y."/>
            <person name="Ogawara M."/>
            <person name="Takaki Y."/>
            <person name="Takano Y."/>
            <person name="Uematsu K."/>
            <person name="Ikuta T."/>
            <person name="Ito M."/>
            <person name="Matsui Y."/>
            <person name="Miyazaki M."/>
            <person name="Murata K."/>
            <person name="Saito Y."/>
            <person name="Sakai S."/>
            <person name="Song C."/>
            <person name="Tasumi E."/>
            <person name="Yamanaka Y."/>
            <person name="Yamaguchi T."/>
            <person name="Kamagata Y."/>
            <person name="Tamaki H."/>
            <person name="Takai K."/>
        </authorList>
    </citation>
    <scope>NUCLEOTIDE SEQUENCE [LARGE SCALE GENOMIC DNA]</scope>
    <source>
        <strain evidence="1 2">MK-D1</strain>
    </source>
</reference>
<dbReference type="RefSeq" id="WP_147661982.1">
    <property type="nucleotide sequence ID" value="NZ_CP042905.2"/>
</dbReference>
<protein>
    <submittedName>
        <fullName evidence="1">Uncharacterized protein</fullName>
    </submittedName>
</protein>
<dbReference type="EMBL" id="CP042905">
    <property type="protein sequence ID" value="QEE15057.1"/>
    <property type="molecule type" value="Genomic_DNA"/>
</dbReference>
<accession>A0A5B9D857</accession>
<dbReference type="KEGG" id="psyt:DSAG12_00880"/>
<organism evidence="1 2">
    <name type="scientific">Promethearchaeum syntrophicum</name>
    <dbReference type="NCBI Taxonomy" id="2594042"/>
    <lineage>
        <taxon>Archaea</taxon>
        <taxon>Promethearchaeati</taxon>
        <taxon>Promethearchaeota</taxon>
        <taxon>Promethearchaeia</taxon>
        <taxon>Promethearchaeales</taxon>
        <taxon>Promethearchaeaceae</taxon>
        <taxon>Promethearchaeum</taxon>
    </lineage>
</organism>
<evidence type="ECO:0000313" key="1">
    <source>
        <dbReference type="EMBL" id="QEE15057.1"/>
    </source>
</evidence>
<dbReference type="GeneID" id="41328878"/>
<dbReference type="Proteomes" id="UP000321408">
    <property type="component" value="Chromosome"/>
</dbReference>
<keyword evidence="2" id="KW-1185">Reference proteome</keyword>
<reference evidence="1 2" key="2">
    <citation type="journal article" date="2024" name="Int. J. Syst. Evol. Microbiol.">
        <title>Promethearchaeum syntrophicum gen. nov., sp. nov., an anaerobic, obligately syntrophic archaeon, the first isolate of the lineage 'Asgard' archaea, and proposal of the new archaeal phylum Promethearchaeota phyl. nov. and kingdom Promethearchaeati regn. nov.</title>
        <authorList>
            <person name="Imachi H."/>
            <person name="Nobu M.K."/>
            <person name="Kato S."/>
            <person name="Takaki Y."/>
            <person name="Miyazaki M."/>
            <person name="Miyata M."/>
            <person name="Ogawara M."/>
            <person name="Saito Y."/>
            <person name="Sakai S."/>
            <person name="Tahara Y.O."/>
            <person name="Takano Y."/>
            <person name="Tasumi E."/>
            <person name="Uematsu K."/>
            <person name="Yoshimura T."/>
            <person name="Itoh T."/>
            <person name="Ohkuma M."/>
            <person name="Takai K."/>
        </authorList>
    </citation>
    <scope>NUCLEOTIDE SEQUENCE [LARGE SCALE GENOMIC DNA]</scope>
    <source>
        <strain evidence="1 2">MK-D1</strain>
    </source>
</reference>
<sequence>MGPQLVEEFNEENVCDDSYTEEIDVKIGCLDDEANFLRYRDKINGVEVYIVYSFKDKQYMAFFRKLDERFIPYETEFTAKTWVILEQHIQSELRNARFSRFVGIVAKKRVIETIKEKGRKIFKETP</sequence>